<comment type="subunit">
    <text evidence="9">Component of the axonemal radial spoke complex 1 (RS1), at least composed of spoke head proteins RSPH1, RSPH3, RSPH9 and the cilia-specific component RSPH4A or sperm-specific component RSPH6A, spoke stalk proteins RSPH14, DNAJB13, DYDC1, ROPN1L and NME5, and the anchor protein IQUB. Interacts with SH3GL3.</text>
</comment>
<protein>
    <recommendedName>
        <fullName evidence="10">DPY30 domain-containing protein 1</fullName>
    </recommendedName>
</protein>
<evidence type="ECO:0000256" key="2">
    <source>
        <dbReference type="ARBA" id="ARBA00010849"/>
    </source>
</evidence>
<dbReference type="PANTHER" id="PTHR23356">
    <property type="entry name" value="DPY30-RELATED"/>
    <property type="match status" value="1"/>
</dbReference>
<dbReference type="CDD" id="cd22966">
    <property type="entry name" value="DD_DYDC-like"/>
    <property type="match status" value="1"/>
</dbReference>
<dbReference type="InterPro" id="IPR037856">
    <property type="entry name" value="Sdc1/DPY30"/>
</dbReference>
<evidence type="ECO:0000256" key="10">
    <source>
        <dbReference type="ARBA" id="ARBA00068754"/>
    </source>
</evidence>
<dbReference type="GO" id="GO:0048188">
    <property type="term" value="C:Set1C/COMPASS complex"/>
    <property type="evidence" value="ECO:0007669"/>
    <property type="project" value="InterPro"/>
</dbReference>
<evidence type="ECO:0000313" key="13">
    <source>
        <dbReference type="Proteomes" id="UP000228934"/>
    </source>
</evidence>
<dbReference type="EMBL" id="KV927621">
    <property type="protein sequence ID" value="PIO33457.1"/>
    <property type="molecule type" value="Genomic_DNA"/>
</dbReference>
<feature type="compositionally biased region" description="Basic and acidic residues" evidence="11">
    <location>
        <begin position="128"/>
        <end position="148"/>
    </location>
</feature>
<evidence type="ECO:0000256" key="11">
    <source>
        <dbReference type="SAM" id="MobiDB-lite"/>
    </source>
</evidence>
<dbReference type="Pfam" id="PF05186">
    <property type="entry name" value="Dpy-30"/>
    <property type="match status" value="1"/>
</dbReference>
<feature type="region of interest" description="Disordered" evidence="11">
    <location>
        <begin position="85"/>
        <end position="215"/>
    </location>
</feature>
<evidence type="ECO:0000256" key="9">
    <source>
        <dbReference type="ARBA" id="ARBA00062391"/>
    </source>
</evidence>
<evidence type="ECO:0000313" key="12">
    <source>
        <dbReference type="EMBL" id="PIO33457.1"/>
    </source>
</evidence>
<proteinExistence type="inferred from homology"/>
<evidence type="ECO:0000256" key="7">
    <source>
        <dbReference type="ARBA" id="ARBA00023273"/>
    </source>
</evidence>
<organism evidence="12 13">
    <name type="scientific">Aquarana catesbeiana</name>
    <name type="common">American bullfrog</name>
    <name type="synonym">Rana catesbeiana</name>
    <dbReference type="NCBI Taxonomy" id="8400"/>
    <lineage>
        <taxon>Eukaryota</taxon>
        <taxon>Metazoa</taxon>
        <taxon>Chordata</taxon>
        <taxon>Craniata</taxon>
        <taxon>Vertebrata</taxon>
        <taxon>Euteleostomi</taxon>
        <taxon>Amphibia</taxon>
        <taxon>Batrachia</taxon>
        <taxon>Anura</taxon>
        <taxon>Neobatrachia</taxon>
        <taxon>Ranoidea</taxon>
        <taxon>Ranidae</taxon>
        <taxon>Aquarana</taxon>
    </lineage>
</organism>
<dbReference type="Gene3D" id="1.20.890.10">
    <property type="entry name" value="cAMP-dependent protein kinase regulatory subunit, dimerization-anchoring domain"/>
    <property type="match status" value="1"/>
</dbReference>
<comment type="subcellular location">
    <subcellularLocation>
        <location evidence="1">Cytoplasm</location>
        <location evidence="1">Cytoskeleton</location>
        <location evidence="1">Flagellum axoneme</location>
    </subcellularLocation>
</comment>
<gene>
    <name evidence="12" type="ORF">AB205_0074890</name>
</gene>
<reference evidence="13" key="1">
    <citation type="journal article" date="2017" name="Nat. Commun.">
        <title>The North American bullfrog draft genome provides insight into hormonal regulation of long noncoding RNA.</title>
        <authorList>
            <person name="Hammond S.A."/>
            <person name="Warren R.L."/>
            <person name="Vandervalk B.P."/>
            <person name="Kucuk E."/>
            <person name="Khan H."/>
            <person name="Gibb E.A."/>
            <person name="Pandoh P."/>
            <person name="Kirk H."/>
            <person name="Zhao Y."/>
            <person name="Jones M."/>
            <person name="Mungall A.J."/>
            <person name="Coope R."/>
            <person name="Pleasance S."/>
            <person name="Moore R.A."/>
            <person name="Holt R.A."/>
            <person name="Round J.M."/>
            <person name="Ohora S."/>
            <person name="Walle B.V."/>
            <person name="Veldhoen N."/>
            <person name="Helbing C.C."/>
            <person name="Birol I."/>
        </authorList>
    </citation>
    <scope>NUCLEOTIDE SEQUENCE [LARGE SCALE GENOMIC DNA]</scope>
</reference>
<dbReference type="Proteomes" id="UP000228934">
    <property type="component" value="Unassembled WGS sequence"/>
</dbReference>
<feature type="compositionally biased region" description="Polar residues" evidence="11">
    <location>
        <begin position="185"/>
        <end position="197"/>
    </location>
</feature>
<feature type="compositionally biased region" description="Basic and acidic residues" evidence="11">
    <location>
        <begin position="85"/>
        <end position="98"/>
    </location>
</feature>
<evidence type="ECO:0000256" key="8">
    <source>
        <dbReference type="ARBA" id="ARBA00058296"/>
    </source>
</evidence>
<dbReference type="InterPro" id="IPR049630">
    <property type="entry name" value="DYDC-like_DD"/>
</dbReference>
<keyword evidence="13" id="KW-1185">Reference proteome</keyword>
<dbReference type="OrthoDB" id="432281at2759"/>
<keyword evidence="6" id="KW-0206">Cytoskeleton</keyword>
<sequence length="215" mass="24555">MDSEYLKRCVGKCLAEGLAEVAEKRPVDPIYYLAHWIYKYRSNLDEYEKRKLEREELEKEKEEARKELEMIERLKEEEILIQQRNEEQKKMASEEHPQKTIAELTEKFGAPKLPTVEETDESLATGGRQKDTEEATEVGEEKPDEDQLKSGTTDPEEVSETPALGSEHGEGLEAAVRVEEPAEENSTGLDSANTIAEQTEIEDKEPMADTEEHDE</sequence>
<dbReference type="AlphaFoldDB" id="A0A2G9RZW3"/>
<feature type="compositionally biased region" description="Basic and acidic residues" evidence="11">
    <location>
        <begin position="167"/>
        <end position="180"/>
    </location>
</feature>
<feature type="compositionally biased region" description="Acidic residues" evidence="11">
    <location>
        <begin position="199"/>
        <end position="215"/>
    </location>
</feature>
<keyword evidence="4" id="KW-0282">Flagellum</keyword>
<accession>A0A2G9RZW3</accession>
<keyword evidence="7" id="KW-0966">Cell projection</keyword>
<dbReference type="InterPro" id="IPR007858">
    <property type="entry name" value="Dpy-30_motif"/>
</dbReference>
<keyword evidence="5" id="KW-0969">Cilium</keyword>
<comment type="similarity">
    <text evidence="2">Belongs to the dpy-30 family.</text>
</comment>
<evidence type="ECO:0000256" key="5">
    <source>
        <dbReference type="ARBA" id="ARBA00023069"/>
    </source>
</evidence>
<comment type="function">
    <text evidence="8">Functions as part of axonemal radial spoke complexes that play an important part in the motility of sperm and cilia. Plays a crucial role during acrosome biogenesis.</text>
</comment>
<name>A0A2G9RZW3_AQUCT</name>
<dbReference type="FunFam" id="1.20.890.10:FF:000009">
    <property type="entry name" value="DPY30 domain-containing protein 1"/>
    <property type="match status" value="1"/>
</dbReference>
<evidence type="ECO:0000256" key="6">
    <source>
        <dbReference type="ARBA" id="ARBA00023212"/>
    </source>
</evidence>
<evidence type="ECO:0000256" key="3">
    <source>
        <dbReference type="ARBA" id="ARBA00022490"/>
    </source>
</evidence>
<evidence type="ECO:0000256" key="4">
    <source>
        <dbReference type="ARBA" id="ARBA00022846"/>
    </source>
</evidence>
<dbReference type="PANTHER" id="PTHR23356:SF16">
    <property type="entry name" value="DPY30 DOMAIN CONTAINING 2"/>
    <property type="match status" value="1"/>
</dbReference>
<keyword evidence="3" id="KW-0963">Cytoplasm</keyword>
<evidence type="ECO:0000256" key="1">
    <source>
        <dbReference type="ARBA" id="ARBA00004611"/>
    </source>
</evidence>